<keyword evidence="3" id="KW-1185">Reference proteome</keyword>
<evidence type="ECO:0000313" key="3">
    <source>
        <dbReference type="Proteomes" id="UP000823405"/>
    </source>
</evidence>
<gene>
    <name evidence="2" type="ORF">BGZ97_012979</name>
</gene>
<reference evidence="2" key="1">
    <citation type="journal article" date="2020" name="Fungal Divers.">
        <title>Resolving the Mortierellaceae phylogeny through synthesis of multi-gene phylogenetics and phylogenomics.</title>
        <authorList>
            <person name="Vandepol N."/>
            <person name="Liber J."/>
            <person name="Desiro A."/>
            <person name="Na H."/>
            <person name="Kennedy M."/>
            <person name="Barry K."/>
            <person name="Grigoriev I.V."/>
            <person name="Miller A.N."/>
            <person name="O'Donnell K."/>
            <person name="Stajich J.E."/>
            <person name="Bonito G."/>
        </authorList>
    </citation>
    <scope>NUCLEOTIDE SEQUENCE</scope>
    <source>
        <strain evidence="2">NVP60</strain>
    </source>
</reference>
<organism evidence="2 3">
    <name type="scientific">Linnemannia gamsii</name>
    <dbReference type="NCBI Taxonomy" id="64522"/>
    <lineage>
        <taxon>Eukaryota</taxon>
        <taxon>Fungi</taxon>
        <taxon>Fungi incertae sedis</taxon>
        <taxon>Mucoromycota</taxon>
        <taxon>Mortierellomycotina</taxon>
        <taxon>Mortierellomycetes</taxon>
        <taxon>Mortierellales</taxon>
        <taxon>Mortierellaceae</taxon>
        <taxon>Linnemannia</taxon>
    </lineage>
</organism>
<evidence type="ECO:0000256" key="1">
    <source>
        <dbReference type="SAM" id="MobiDB-lite"/>
    </source>
</evidence>
<accession>A0A9P6UL86</accession>
<comment type="caution">
    <text evidence="2">The sequence shown here is derived from an EMBL/GenBank/DDBJ whole genome shotgun (WGS) entry which is preliminary data.</text>
</comment>
<feature type="region of interest" description="Disordered" evidence="1">
    <location>
        <begin position="564"/>
        <end position="585"/>
    </location>
</feature>
<dbReference type="Proteomes" id="UP000823405">
    <property type="component" value="Unassembled WGS sequence"/>
</dbReference>
<dbReference type="SUPFAM" id="SSF52047">
    <property type="entry name" value="RNI-like"/>
    <property type="match status" value="1"/>
</dbReference>
<sequence length="605" mass="68473">MVSNDVVTPSPSFAAGDKTILPCEGITILRFGFLDPVLTFLNRLDRGDLSENPYLTALSAILRRTQQELEPLLAGADPCLFHQEHDAEDEKLHVVTLVRSCWQLVLNNPQLQELDMGPFGAHEDSFMVSGEFLRTTLASRPRLRSVRIGLERARDFLIRLPTTLPNLKLLWYYDKSPMGFNALVAAVAKVHELRTENGEREITGGVTSDNDGVERMPNLRLFDIVAPMQPRHLKAIFTSFPALVMLSLGTLNPDDKTIARGSTTTTNKIHQSGASPLLPAQELATALQELHVARWACSPTALRNIHVCFNSVTRLNLQLISGYRNLLDLLRTFPALQELQLKKVCDLAEDAEVNYTLEPSFLTLKSIRIAKKAFSTSYSLNGLLSILPNLTEARFYTIYSETLSIIAEHCPQIEILEFTKMSQYISQLNLLLTNCTKLKSCGGPGLQIPYMDILNNPWVCKDLQKLDCSITETPYLTQDEQLSIKYIRNHWSQNITFPPTFDMPPFVGWDPSFANEDNWDMWHDEEKIAHRKYNTIKDVLCDVFERITKYTDLDTVQQDRMSSSSSTRTVWTSSKRGRPVSSMGRPLKATSRVLSENQVRWTHLL</sequence>
<dbReference type="OrthoDB" id="2388834at2759"/>
<dbReference type="Gene3D" id="3.80.10.10">
    <property type="entry name" value="Ribonuclease Inhibitor"/>
    <property type="match status" value="1"/>
</dbReference>
<dbReference type="EMBL" id="JAAAIN010000917">
    <property type="protein sequence ID" value="KAG0309758.1"/>
    <property type="molecule type" value="Genomic_DNA"/>
</dbReference>
<dbReference type="AlphaFoldDB" id="A0A9P6UL86"/>
<evidence type="ECO:0000313" key="2">
    <source>
        <dbReference type="EMBL" id="KAG0309758.1"/>
    </source>
</evidence>
<proteinExistence type="predicted"/>
<protein>
    <submittedName>
        <fullName evidence="2">Uncharacterized protein</fullName>
    </submittedName>
</protein>
<feature type="compositionally biased region" description="Low complexity" evidence="1">
    <location>
        <begin position="564"/>
        <end position="574"/>
    </location>
</feature>
<dbReference type="InterPro" id="IPR032675">
    <property type="entry name" value="LRR_dom_sf"/>
</dbReference>
<name>A0A9P6UL86_9FUNG</name>